<keyword evidence="3" id="KW-1185">Reference proteome</keyword>
<evidence type="ECO:0000256" key="1">
    <source>
        <dbReference type="SAM" id="MobiDB-lite"/>
    </source>
</evidence>
<reference evidence="2 3" key="1">
    <citation type="journal article" date="2011" name="J. Bacteriol.">
        <title>Complete genome sequence of the polycyclic aromatic hydrocarbon-degrading bacterium Alteromonas sp. strain SN2.</title>
        <authorList>
            <person name="Jin H.M."/>
            <person name="Jeong H."/>
            <person name="Moon E.J."/>
            <person name="Math R.K."/>
            <person name="Lee K."/>
            <person name="Kim H.J."/>
            <person name="Jeon C.O."/>
            <person name="Oh T.K."/>
            <person name="Kim J.F."/>
        </authorList>
    </citation>
    <scope>NUCLEOTIDE SEQUENCE [LARGE SCALE GENOMIC DNA]</scope>
    <source>
        <strain evidence="3">JCM 17741 / KACC 18427 / KCTC 11700BP / SN2</strain>
    </source>
</reference>
<evidence type="ECO:0000313" key="2">
    <source>
        <dbReference type="EMBL" id="AEF02113.1"/>
    </source>
</evidence>
<evidence type="ECO:0000313" key="3">
    <source>
        <dbReference type="Proteomes" id="UP000000683"/>
    </source>
</evidence>
<dbReference type="EMBL" id="CP002339">
    <property type="protein sequence ID" value="AEF02113.1"/>
    <property type="molecule type" value="Genomic_DNA"/>
</dbReference>
<organism evidence="2 3">
    <name type="scientific">Alteromonas naphthalenivorans</name>
    <dbReference type="NCBI Taxonomy" id="715451"/>
    <lineage>
        <taxon>Bacteria</taxon>
        <taxon>Pseudomonadati</taxon>
        <taxon>Pseudomonadota</taxon>
        <taxon>Gammaproteobacteria</taxon>
        <taxon>Alteromonadales</taxon>
        <taxon>Alteromonadaceae</taxon>
        <taxon>Alteromonas/Salinimonas group</taxon>
        <taxon>Alteromonas</taxon>
    </lineage>
</organism>
<name>F5Z9V8_ALTNA</name>
<feature type="region of interest" description="Disordered" evidence="1">
    <location>
        <begin position="40"/>
        <end position="60"/>
    </location>
</feature>
<dbReference type="KEGG" id="alt:ambt_02795"/>
<sequence>MNMKTSRVGACFSAIKINMTRFVIGNSRVGSTRSIVGEQPIMANKEMSEENNGSGTKKSMLSKMGDKLCLSKWSAFK</sequence>
<accession>F5Z9V8</accession>
<dbReference type="Proteomes" id="UP000000683">
    <property type="component" value="Chromosome"/>
</dbReference>
<proteinExistence type="predicted"/>
<dbReference type="HOGENOM" id="CLU_2630303_0_0_6"/>
<protein>
    <submittedName>
        <fullName evidence="2">Uncharacterized protein</fullName>
    </submittedName>
</protein>
<gene>
    <name evidence="2" type="ordered locus">ambt_02795</name>
</gene>
<feature type="compositionally biased region" description="Polar residues" evidence="1">
    <location>
        <begin position="50"/>
        <end position="59"/>
    </location>
</feature>
<dbReference type="AlphaFoldDB" id="F5Z9V8"/>
<dbReference type="RefSeq" id="WP_013783055.1">
    <property type="nucleotide sequence ID" value="NC_015554.1"/>
</dbReference>